<name>A0A5C5BCZ8_9MICO</name>
<sequence length="329" mass="35278">MCHPTLAATDPSAAADVPRGGLGVDRADAMLAVGATERFTRDIIGLHGSLSCRRLLDHVPPGALDHLAVRGDGLTTLAIRTRDLPHRYALAMQGFRLAQYLQLGWACGDVVRSSGWFCEPVSALGPNDVHVLTLDGATGRILGYVCLASSRDEAPRPLLDPARAPFPVETAHGLNVFEKVAPLPGTTSHEVRELKRFVRARTVTDKAQRLRITLELLLGVAQAVLASDPPVRTLVGDVEEKVALRHLLLAGLEVQLVEHTTPVLPGTDLMHLVYTARGEVKPFVSHLPSRADLQLRADLLTQTLASPDLFAATTGLGEHLHGATNRVAA</sequence>
<dbReference type="EMBL" id="VENP01000015">
    <property type="protein sequence ID" value="TNU75806.1"/>
    <property type="molecule type" value="Genomic_DNA"/>
</dbReference>
<evidence type="ECO:0000313" key="2">
    <source>
        <dbReference type="Proteomes" id="UP000313849"/>
    </source>
</evidence>
<reference evidence="1 2" key="1">
    <citation type="submission" date="2019-06" db="EMBL/GenBank/DDBJ databases">
        <title>Draft genome sequence of Miniimonas arenae KCTC 19750T isolated from sea sand.</title>
        <authorList>
            <person name="Park S.-J."/>
        </authorList>
    </citation>
    <scope>NUCLEOTIDE SEQUENCE [LARGE SCALE GENOMIC DNA]</scope>
    <source>
        <strain evidence="1 2">KCTC 19750</strain>
    </source>
</reference>
<keyword evidence="2" id="KW-1185">Reference proteome</keyword>
<organism evidence="1 2">
    <name type="scientific">Miniimonas arenae</name>
    <dbReference type="NCBI Taxonomy" id="676201"/>
    <lineage>
        <taxon>Bacteria</taxon>
        <taxon>Bacillati</taxon>
        <taxon>Actinomycetota</taxon>
        <taxon>Actinomycetes</taxon>
        <taxon>Micrococcales</taxon>
        <taxon>Beutenbergiaceae</taxon>
        <taxon>Miniimonas</taxon>
    </lineage>
</organism>
<accession>A0A5C5BCZ8</accession>
<dbReference type="RefSeq" id="WP_139986453.1">
    <property type="nucleotide sequence ID" value="NZ_VENP01000015.1"/>
</dbReference>
<dbReference type="OrthoDB" id="5175311at2"/>
<protein>
    <submittedName>
        <fullName evidence="1">Uncharacterized protein</fullName>
    </submittedName>
</protein>
<gene>
    <name evidence="1" type="ORF">FH969_05790</name>
</gene>
<dbReference type="AlphaFoldDB" id="A0A5C5BCZ8"/>
<dbReference type="Proteomes" id="UP000313849">
    <property type="component" value="Unassembled WGS sequence"/>
</dbReference>
<comment type="caution">
    <text evidence="1">The sequence shown here is derived from an EMBL/GenBank/DDBJ whole genome shotgun (WGS) entry which is preliminary data.</text>
</comment>
<evidence type="ECO:0000313" key="1">
    <source>
        <dbReference type="EMBL" id="TNU75806.1"/>
    </source>
</evidence>
<proteinExistence type="predicted"/>